<dbReference type="AlphaFoldDB" id="A0A8R2QX21"/>
<keyword evidence="2" id="KW-1185">Reference proteome</keyword>
<proteinExistence type="predicted"/>
<dbReference type="EnsemblMetazoa" id="XM_038013480.1">
    <property type="protein sequence ID" value="XP_037869408.1"/>
    <property type="gene ID" value="LOC119629036"/>
</dbReference>
<protein>
    <recommendedName>
        <fullName evidence="3">Reverse transcriptase domain-containing protein</fullName>
    </recommendedName>
</protein>
<accession>A0A8R2QX21</accession>
<evidence type="ECO:0008006" key="3">
    <source>
        <dbReference type="Google" id="ProtNLM"/>
    </source>
</evidence>
<reference evidence="2" key="1">
    <citation type="journal article" date="2008" name="Insect Biochem. Mol. Biol.">
        <title>The genome of a lepidopteran model insect, the silkworm Bombyx mori.</title>
        <authorList>
            <consortium name="International Silkworm Genome Consortium"/>
        </authorList>
    </citation>
    <scope>NUCLEOTIDE SEQUENCE [LARGE SCALE GENOMIC DNA]</scope>
    <source>
        <strain evidence="2">p50T</strain>
    </source>
</reference>
<sequence length="109" mass="12269">MSNSLNSLNVWLVKNDLNLSVSKSSIVVFSKKRTTPVINVTFNGQSLPYKTKIKFLGVILDSKLSGLAHYEHIDMKCAQLLNIMKCLSGVWWGAHPFSMKLVYNALLRI</sequence>
<name>A0A8R2QX21_BOMMO</name>
<dbReference type="Proteomes" id="UP000005204">
    <property type="component" value="Unassembled WGS sequence"/>
</dbReference>
<evidence type="ECO:0000313" key="2">
    <source>
        <dbReference type="Proteomes" id="UP000005204"/>
    </source>
</evidence>
<organism evidence="1 2">
    <name type="scientific">Bombyx mori</name>
    <name type="common">Silk moth</name>
    <dbReference type="NCBI Taxonomy" id="7091"/>
    <lineage>
        <taxon>Eukaryota</taxon>
        <taxon>Metazoa</taxon>
        <taxon>Ecdysozoa</taxon>
        <taxon>Arthropoda</taxon>
        <taxon>Hexapoda</taxon>
        <taxon>Insecta</taxon>
        <taxon>Pterygota</taxon>
        <taxon>Neoptera</taxon>
        <taxon>Endopterygota</taxon>
        <taxon>Lepidoptera</taxon>
        <taxon>Glossata</taxon>
        <taxon>Ditrysia</taxon>
        <taxon>Bombycoidea</taxon>
        <taxon>Bombycidae</taxon>
        <taxon>Bombycinae</taxon>
        <taxon>Bombyx</taxon>
    </lineage>
</organism>
<reference evidence="1" key="2">
    <citation type="submission" date="2022-06" db="UniProtKB">
        <authorList>
            <consortium name="EnsemblMetazoa"/>
        </authorList>
    </citation>
    <scope>IDENTIFICATION</scope>
    <source>
        <strain evidence="1">p50T (Dazao)</strain>
    </source>
</reference>
<evidence type="ECO:0000313" key="1">
    <source>
        <dbReference type="EnsemblMetazoa" id="XP_037869408.1"/>
    </source>
</evidence>